<organism evidence="2 3">
    <name type="scientific">Streptomyces actuosus</name>
    <dbReference type="NCBI Taxonomy" id="1885"/>
    <lineage>
        <taxon>Bacteria</taxon>
        <taxon>Bacillati</taxon>
        <taxon>Actinomycetota</taxon>
        <taxon>Actinomycetes</taxon>
        <taxon>Kitasatosporales</taxon>
        <taxon>Streptomycetaceae</taxon>
        <taxon>Streptomyces</taxon>
    </lineage>
</organism>
<feature type="region of interest" description="Disordered" evidence="1">
    <location>
        <begin position="72"/>
        <end position="92"/>
    </location>
</feature>
<evidence type="ECO:0000256" key="1">
    <source>
        <dbReference type="SAM" id="MobiDB-lite"/>
    </source>
</evidence>
<name>A0ABS2VU89_STRAS</name>
<feature type="region of interest" description="Disordered" evidence="1">
    <location>
        <begin position="1"/>
        <end position="27"/>
    </location>
</feature>
<keyword evidence="3" id="KW-1185">Reference proteome</keyword>
<sequence length="92" mass="10275">MSQSTEPRAAEPAIASADQGVRDRSAFDDTRDLEDARRGFMGTARQSVIPDADGRTVWDLDACGFLDRDCPDTANPSLWRLNPWPGRSPRRR</sequence>
<comment type="caution">
    <text evidence="2">The sequence shown here is derived from an EMBL/GenBank/DDBJ whole genome shotgun (WGS) entry which is preliminary data.</text>
</comment>
<dbReference type="Gene3D" id="3.60.15.30">
    <property type="entry name" value="Metallo-beta-lactamase domain"/>
    <property type="match status" value="1"/>
</dbReference>
<dbReference type="EMBL" id="JAFFZS010000017">
    <property type="protein sequence ID" value="MBN0046594.1"/>
    <property type="molecule type" value="Genomic_DNA"/>
</dbReference>
<gene>
    <name evidence="2" type="ORF">JS756_21295</name>
</gene>
<evidence type="ECO:0000313" key="3">
    <source>
        <dbReference type="Proteomes" id="UP000788262"/>
    </source>
</evidence>
<reference evidence="2 3" key="1">
    <citation type="submission" date="2021-02" db="EMBL/GenBank/DDBJ databases">
        <title>Whole genome sequencing of Streptomyces actuosus VRA1.</title>
        <authorList>
            <person name="Sen G."/>
            <person name="Sen A."/>
        </authorList>
    </citation>
    <scope>NUCLEOTIDE SEQUENCE [LARGE SCALE GENOMIC DNA]</scope>
    <source>
        <strain evidence="2 3">VRA1</strain>
    </source>
</reference>
<protein>
    <submittedName>
        <fullName evidence="2">Uncharacterized protein</fullName>
    </submittedName>
</protein>
<dbReference type="InterPro" id="IPR036866">
    <property type="entry name" value="RibonucZ/Hydroxyglut_hydro"/>
</dbReference>
<proteinExistence type="predicted"/>
<dbReference type="Proteomes" id="UP000788262">
    <property type="component" value="Unassembled WGS sequence"/>
</dbReference>
<dbReference type="RefSeq" id="WP_205384742.1">
    <property type="nucleotide sequence ID" value="NZ_JAFFZS010000017.1"/>
</dbReference>
<dbReference type="SUPFAM" id="SSF56281">
    <property type="entry name" value="Metallo-hydrolase/oxidoreductase"/>
    <property type="match status" value="1"/>
</dbReference>
<accession>A0ABS2VU89</accession>
<evidence type="ECO:0000313" key="2">
    <source>
        <dbReference type="EMBL" id="MBN0046594.1"/>
    </source>
</evidence>